<dbReference type="PROSITE" id="PS50110">
    <property type="entry name" value="RESPONSE_REGULATORY"/>
    <property type="match status" value="1"/>
</dbReference>
<dbReference type="GO" id="GO:0006355">
    <property type="term" value="P:regulation of DNA-templated transcription"/>
    <property type="evidence" value="ECO:0007669"/>
    <property type="project" value="InterPro"/>
</dbReference>
<dbReference type="Proteomes" id="UP000295793">
    <property type="component" value="Unassembled WGS sequence"/>
</dbReference>
<keyword evidence="4" id="KW-0238">DNA-binding</keyword>
<keyword evidence="3" id="KW-0805">Transcription regulation</keyword>
<dbReference type="InterPro" id="IPR027417">
    <property type="entry name" value="P-loop_NTPase"/>
</dbReference>
<dbReference type="OrthoDB" id="9804019at2"/>
<reference evidence="9 10" key="1">
    <citation type="submission" date="2019-03" db="EMBL/GenBank/DDBJ databases">
        <title>Genomic Encyclopedia of Archaeal and Bacterial Type Strains, Phase II (KMG-II): from individual species to whole genera.</title>
        <authorList>
            <person name="Goeker M."/>
        </authorList>
    </citation>
    <scope>NUCLEOTIDE SEQUENCE [LARGE SCALE GENOMIC DNA]</scope>
    <source>
        <strain evidence="9 10">DSM 15388</strain>
    </source>
</reference>
<evidence type="ECO:0000259" key="8">
    <source>
        <dbReference type="PROSITE" id="PS50110"/>
    </source>
</evidence>
<evidence type="ECO:0000256" key="2">
    <source>
        <dbReference type="ARBA" id="ARBA00022840"/>
    </source>
</evidence>
<accession>A0A4R3I5B5</accession>
<dbReference type="Gene3D" id="3.40.50.300">
    <property type="entry name" value="P-loop containing nucleotide triphosphate hydrolases"/>
    <property type="match status" value="1"/>
</dbReference>
<evidence type="ECO:0000256" key="3">
    <source>
        <dbReference type="ARBA" id="ARBA00023015"/>
    </source>
</evidence>
<keyword evidence="6" id="KW-0597">Phosphoprotein</keyword>
<keyword evidence="10" id="KW-1185">Reference proteome</keyword>
<dbReference type="InterPro" id="IPR011006">
    <property type="entry name" value="CheY-like_superfamily"/>
</dbReference>
<feature type="domain" description="Sigma-54 factor interaction" evidence="7">
    <location>
        <begin position="146"/>
        <end position="375"/>
    </location>
</feature>
<dbReference type="AlphaFoldDB" id="A0A4R3I5B5"/>
<dbReference type="Pfam" id="PF00072">
    <property type="entry name" value="Response_reg"/>
    <property type="match status" value="1"/>
</dbReference>
<sequence length="463" mass="50642">MTDNHSNKQSEAKPAASILLVDDDAGLLKLLSIRLRSEGYRVSTATSVKEAIRLLADHHFSVVLSDLRMPGQDGLFLLEYVAANHPSLPVILITAHGSIDDAVIATEKGALGFITKPIDHAKLKEALTNAISQASVSASDDWDKDIIYRSDSMHRLMNQAALIASRDVSVLISGASGTGKELLAKAVHAASPRSGRPFIAINCGALPEHLLESELFGHKKGAFSGAVSDHIGLFRAAEGGTLFLDEIGDMPVALQVKLLRVLQEKALRPVGSTQTIPVDVRVISATHKDLKAAMDAGEFREDLYYRVCVVNLRLPGLNERQEDIPVLARHLLAVSAEKHKVQVSRFSDEAMLKLCQAHWPGNIRQLVNVVEQCVALTASPVINLSLVNQALINNSDYFLTLNEAKEIFERSYISRVLKMTDGVVSRAAELAGRNRTDFYKLIKKHDLCVDDFKQGEPLERTVD</sequence>
<evidence type="ECO:0000256" key="4">
    <source>
        <dbReference type="ARBA" id="ARBA00023125"/>
    </source>
</evidence>
<evidence type="ECO:0000256" key="5">
    <source>
        <dbReference type="ARBA" id="ARBA00023163"/>
    </source>
</evidence>
<dbReference type="SUPFAM" id="SSF52172">
    <property type="entry name" value="CheY-like"/>
    <property type="match status" value="1"/>
</dbReference>
<evidence type="ECO:0000256" key="6">
    <source>
        <dbReference type="PROSITE-ProRule" id="PRU00169"/>
    </source>
</evidence>
<dbReference type="Gene3D" id="1.10.10.60">
    <property type="entry name" value="Homeodomain-like"/>
    <property type="match status" value="1"/>
</dbReference>
<dbReference type="InterPro" id="IPR002078">
    <property type="entry name" value="Sigma_54_int"/>
</dbReference>
<dbReference type="Gene3D" id="1.10.8.60">
    <property type="match status" value="1"/>
</dbReference>
<dbReference type="Gene3D" id="3.40.50.2300">
    <property type="match status" value="1"/>
</dbReference>
<keyword evidence="2" id="KW-0067">ATP-binding</keyword>
<dbReference type="PANTHER" id="PTHR32071">
    <property type="entry name" value="TRANSCRIPTIONAL REGULATORY PROTEIN"/>
    <property type="match status" value="1"/>
</dbReference>
<dbReference type="SMART" id="SM00382">
    <property type="entry name" value="AAA"/>
    <property type="match status" value="1"/>
</dbReference>
<dbReference type="SUPFAM" id="SSF46689">
    <property type="entry name" value="Homeodomain-like"/>
    <property type="match status" value="1"/>
</dbReference>
<organism evidence="9 10">
    <name type="scientific">Reinekea marinisedimentorum</name>
    <dbReference type="NCBI Taxonomy" id="230495"/>
    <lineage>
        <taxon>Bacteria</taxon>
        <taxon>Pseudomonadati</taxon>
        <taxon>Pseudomonadota</taxon>
        <taxon>Gammaproteobacteria</taxon>
        <taxon>Oceanospirillales</taxon>
        <taxon>Saccharospirillaceae</taxon>
        <taxon>Reinekea</taxon>
    </lineage>
</organism>
<dbReference type="InterPro" id="IPR003593">
    <property type="entry name" value="AAA+_ATPase"/>
</dbReference>
<dbReference type="GO" id="GO:0005524">
    <property type="term" value="F:ATP binding"/>
    <property type="evidence" value="ECO:0007669"/>
    <property type="project" value="UniProtKB-KW"/>
</dbReference>
<dbReference type="InterPro" id="IPR025943">
    <property type="entry name" value="Sigma_54_int_dom_ATP-bd_2"/>
</dbReference>
<dbReference type="EMBL" id="SLZR01000007">
    <property type="protein sequence ID" value="TCS41153.1"/>
    <property type="molecule type" value="Genomic_DNA"/>
</dbReference>
<comment type="caution">
    <text evidence="9">The sequence shown here is derived from an EMBL/GenBank/DDBJ whole genome shotgun (WGS) entry which is preliminary data.</text>
</comment>
<feature type="domain" description="Response regulatory" evidence="8">
    <location>
        <begin position="17"/>
        <end position="131"/>
    </location>
</feature>
<dbReference type="FunFam" id="3.40.50.300:FF:000006">
    <property type="entry name" value="DNA-binding transcriptional regulator NtrC"/>
    <property type="match status" value="1"/>
</dbReference>
<dbReference type="InterPro" id="IPR025944">
    <property type="entry name" value="Sigma_54_int_dom_CS"/>
</dbReference>
<dbReference type="InterPro" id="IPR009057">
    <property type="entry name" value="Homeodomain-like_sf"/>
</dbReference>
<protein>
    <submittedName>
        <fullName evidence="9">Two-component system response regulator GlrR</fullName>
    </submittedName>
</protein>
<dbReference type="RefSeq" id="WP_132701591.1">
    <property type="nucleotide sequence ID" value="NZ_SLZR01000007.1"/>
</dbReference>
<dbReference type="SUPFAM" id="SSF52540">
    <property type="entry name" value="P-loop containing nucleoside triphosphate hydrolases"/>
    <property type="match status" value="1"/>
</dbReference>
<name>A0A4R3I5B5_9GAMM</name>
<evidence type="ECO:0000313" key="10">
    <source>
        <dbReference type="Proteomes" id="UP000295793"/>
    </source>
</evidence>
<dbReference type="GO" id="GO:0000160">
    <property type="term" value="P:phosphorelay signal transduction system"/>
    <property type="evidence" value="ECO:0007669"/>
    <property type="project" value="InterPro"/>
</dbReference>
<dbReference type="PROSITE" id="PS00676">
    <property type="entry name" value="SIGMA54_INTERACT_2"/>
    <property type="match status" value="1"/>
</dbReference>
<dbReference type="GO" id="GO:0003677">
    <property type="term" value="F:DNA binding"/>
    <property type="evidence" value="ECO:0007669"/>
    <property type="project" value="UniProtKB-KW"/>
</dbReference>
<keyword evidence="1" id="KW-0547">Nucleotide-binding</keyword>
<dbReference type="Pfam" id="PF25601">
    <property type="entry name" value="AAA_lid_14"/>
    <property type="match status" value="1"/>
</dbReference>
<dbReference type="Pfam" id="PF00158">
    <property type="entry name" value="Sigma54_activat"/>
    <property type="match status" value="1"/>
</dbReference>
<dbReference type="PROSITE" id="PS50045">
    <property type="entry name" value="SIGMA54_INTERACT_4"/>
    <property type="match status" value="1"/>
</dbReference>
<dbReference type="InterPro" id="IPR058031">
    <property type="entry name" value="AAA_lid_NorR"/>
</dbReference>
<dbReference type="CDD" id="cd00009">
    <property type="entry name" value="AAA"/>
    <property type="match status" value="1"/>
</dbReference>
<dbReference type="PANTHER" id="PTHR32071:SF116">
    <property type="entry name" value="TRANSCRIPTIONAL REGULATORY PROTEIN GLRR"/>
    <property type="match status" value="1"/>
</dbReference>
<proteinExistence type="predicted"/>
<keyword evidence="5" id="KW-0804">Transcription</keyword>
<evidence type="ECO:0000256" key="1">
    <source>
        <dbReference type="ARBA" id="ARBA00022741"/>
    </source>
</evidence>
<evidence type="ECO:0000259" key="7">
    <source>
        <dbReference type="PROSITE" id="PS50045"/>
    </source>
</evidence>
<feature type="modified residue" description="4-aspartylphosphate" evidence="6">
    <location>
        <position position="66"/>
    </location>
</feature>
<dbReference type="PROSITE" id="PS00688">
    <property type="entry name" value="SIGMA54_INTERACT_3"/>
    <property type="match status" value="1"/>
</dbReference>
<dbReference type="InterPro" id="IPR001789">
    <property type="entry name" value="Sig_transdc_resp-reg_receiver"/>
</dbReference>
<gene>
    <name evidence="9" type="ORF">BCF53_107168</name>
</gene>
<evidence type="ECO:0000313" key="9">
    <source>
        <dbReference type="EMBL" id="TCS41153.1"/>
    </source>
</evidence>
<dbReference type="SMART" id="SM00448">
    <property type="entry name" value="REC"/>
    <property type="match status" value="1"/>
</dbReference>